<accession>A0ABQ5DWY3</accession>
<dbReference type="InterPro" id="IPR013103">
    <property type="entry name" value="RVT_2"/>
</dbReference>
<keyword evidence="3" id="KW-1185">Reference proteome</keyword>
<dbReference type="Proteomes" id="UP001151760">
    <property type="component" value="Unassembled WGS sequence"/>
</dbReference>
<dbReference type="Pfam" id="PF07727">
    <property type="entry name" value="RVT_2"/>
    <property type="match status" value="1"/>
</dbReference>
<reference evidence="2" key="1">
    <citation type="journal article" date="2022" name="Int. J. Mol. Sci.">
        <title>Draft Genome of Tanacetum Coccineum: Genomic Comparison of Closely Related Tanacetum-Family Plants.</title>
        <authorList>
            <person name="Yamashiro T."/>
            <person name="Shiraishi A."/>
            <person name="Nakayama K."/>
            <person name="Satake H."/>
        </authorList>
    </citation>
    <scope>NUCLEOTIDE SEQUENCE</scope>
</reference>
<evidence type="ECO:0000313" key="3">
    <source>
        <dbReference type="Proteomes" id="UP001151760"/>
    </source>
</evidence>
<gene>
    <name evidence="2" type="ORF">Tco_0952395</name>
</gene>
<feature type="domain" description="Reverse transcriptase Ty1/copia-type" evidence="1">
    <location>
        <begin position="4"/>
        <end position="84"/>
    </location>
</feature>
<evidence type="ECO:0000259" key="1">
    <source>
        <dbReference type="Pfam" id="PF07727"/>
    </source>
</evidence>
<comment type="caution">
    <text evidence="2">The sequence shown here is derived from an EMBL/GenBank/DDBJ whole genome shotgun (WGS) entry which is preliminary data.</text>
</comment>
<sequence length="216" mass="24773">MAGKRYKARLVVKGFQQIHRVDYNEIFSPVVKMTTIRLVLNIVAFEDFHLEQLDVKTTFLHGDLDEDIYMTQPRDFQSAGKEENLVGQGTRDVLWTIALTWQNSTSLSGSFPLVFEMKDKCNEKRVLDYVLTVGVTTVEWESRLQKSITIYTKISIHLVKYLKVFSWAKLVQILISEGSLSLLKILGTKSLAEMFIKLVMKEKLKFCTASTGLRVN</sequence>
<evidence type="ECO:0000313" key="2">
    <source>
        <dbReference type="EMBL" id="GJT43680.1"/>
    </source>
</evidence>
<proteinExistence type="predicted"/>
<organism evidence="2 3">
    <name type="scientific">Tanacetum coccineum</name>
    <dbReference type="NCBI Taxonomy" id="301880"/>
    <lineage>
        <taxon>Eukaryota</taxon>
        <taxon>Viridiplantae</taxon>
        <taxon>Streptophyta</taxon>
        <taxon>Embryophyta</taxon>
        <taxon>Tracheophyta</taxon>
        <taxon>Spermatophyta</taxon>
        <taxon>Magnoliopsida</taxon>
        <taxon>eudicotyledons</taxon>
        <taxon>Gunneridae</taxon>
        <taxon>Pentapetalae</taxon>
        <taxon>asterids</taxon>
        <taxon>campanulids</taxon>
        <taxon>Asterales</taxon>
        <taxon>Asteraceae</taxon>
        <taxon>Asteroideae</taxon>
        <taxon>Anthemideae</taxon>
        <taxon>Anthemidinae</taxon>
        <taxon>Tanacetum</taxon>
    </lineage>
</organism>
<reference evidence="2" key="2">
    <citation type="submission" date="2022-01" db="EMBL/GenBank/DDBJ databases">
        <authorList>
            <person name="Yamashiro T."/>
            <person name="Shiraishi A."/>
            <person name="Satake H."/>
            <person name="Nakayama K."/>
        </authorList>
    </citation>
    <scope>NUCLEOTIDE SEQUENCE</scope>
</reference>
<dbReference type="EMBL" id="BQNB010015750">
    <property type="protein sequence ID" value="GJT43680.1"/>
    <property type="molecule type" value="Genomic_DNA"/>
</dbReference>
<name>A0ABQ5DWY3_9ASTR</name>
<protein>
    <submittedName>
        <fullName evidence="2">Retrovirus-related pol polyprotein from transposon TNT 1-94</fullName>
    </submittedName>
</protein>